<evidence type="ECO:0000313" key="2">
    <source>
        <dbReference type="Proteomes" id="UP000001940"/>
    </source>
</evidence>
<dbReference type="AGR" id="WB:WBGene00044375"/>
<dbReference type="RefSeq" id="NP_001022149.1">
    <property type="nucleotide sequence ID" value="NM_001026978.1"/>
</dbReference>
<dbReference type="GeneID" id="3564783"/>
<protein>
    <submittedName>
        <fullName evidence="1">Uncharacterized protein</fullName>
    </submittedName>
</protein>
<keyword evidence="2" id="KW-1185">Reference proteome</keyword>
<evidence type="ECO:0000313" key="1">
    <source>
        <dbReference type="EMBL" id="CCD68919.1"/>
    </source>
</evidence>
<dbReference type="CTD" id="3564783"/>
<gene>
    <name evidence="1" type="ORF">CELE_F39E9.14</name>
    <name evidence="1 3" type="ORF">F39E9.14</name>
</gene>
<dbReference type="AlphaFoldDB" id="Q4W514"/>
<dbReference type="KEGG" id="cel:CELE_F39E9.14"/>
<dbReference type="Bgee" id="WBGene00044375">
    <property type="expression patterns" value="Expressed in pharyngeal muscle cell (C elegans) and 2 other cell types or tissues"/>
</dbReference>
<reference evidence="1 2" key="1">
    <citation type="journal article" date="1998" name="Science">
        <title>Genome sequence of the nematode C. elegans: a platform for investigating biology.</title>
        <authorList>
            <consortium name="The C. elegans sequencing consortium"/>
            <person name="Sulson J.E."/>
            <person name="Waterston R."/>
        </authorList>
    </citation>
    <scope>NUCLEOTIDE SEQUENCE [LARGE SCALE GENOMIC DNA]</scope>
    <source>
        <strain evidence="1 2">Bristol N2</strain>
    </source>
</reference>
<sequence>MDAEEEPEVGEDEERRRMVDGVIASGMSGCAESKFMFKNIFLFVNLRAQTNT</sequence>
<dbReference type="EMBL" id="BX284602">
    <property type="protein sequence ID" value="CCD68919.1"/>
    <property type="molecule type" value="Genomic_DNA"/>
</dbReference>
<dbReference type="InParanoid" id="Q4W514"/>
<name>Q4W514_CAEEL</name>
<evidence type="ECO:0000313" key="3">
    <source>
        <dbReference type="WormBase" id="F39E9.14"/>
    </source>
</evidence>
<dbReference type="HOGENOM" id="CLU_3089257_0_0_1"/>
<proteinExistence type="predicted"/>
<dbReference type="PaxDb" id="6239-F39E9.14"/>
<dbReference type="Proteomes" id="UP000001940">
    <property type="component" value="Chromosome II"/>
</dbReference>
<dbReference type="UCSC" id="F39E9.14">
    <property type="organism name" value="c. elegans"/>
</dbReference>
<dbReference type="WormBase" id="F39E9.14">
    <property type="protein sequence ID" value="CE38708"/>
    <property type="gene ID" value="WBGene00044375"/>
</dbReference>
<organism evidence="1 2">
    <name type="scientific">Caenorhabditis elegans</name>
    <dbReference type="NCBI Taxonomy" id="6239"/>
    <lineage>
        <taxon>Eukaryota</taxon>
        <taxon>Metazoa</taxon>
        <taxon>Ecdysozoa</taxon>
        <taxon>Nematoda</taxon>
        <taxon>Chromadorea</taxon>
        <taxon>Rhabditida</taxon>
        <taxon>Rhabditina</taxon>
        <taxon>Rhabditomorpha</taxon>
        <taxon>Rhabditoidea</taxon>
        <taxon>Rhabditidae</taxon>
        <taxon>Peloderinae</taxon>
        <taxon>Caenorhabditis</taxon>
    </lineage>
</organism>
<accession>Q4W514</accession>